<evidence type="ECO:0000313" key="4">
    <source>
        <dbReference type="EMBL" id="KAF9591592.1"/>
    </source>
</evidence>
<dbReference type="GO" id="GO:0140662">
    <property type="term" value="F:ATP-dependent protein folding chaperone"/>
    <property type="evidence" value="ECO:0007669"/>
    <property type="project" value="InterPro"/>
</dbReference>
<dbReference type="InterPro" id="IPR013126">
    <property type="entry name" value="Hsp_70_fam"/>
</dbReference>
<organism evidence="4 5">
    <name type="scientific">Coptis chinensis</name>
    <dbReference type="NCBI Taxonomy" id="261450"/>
    <lineage>
        <taxon>Eukaryota</taxon>
        <taxon>Viridiplantae</taxon>
        <taxon>Streptophyta</taxon>
        <taxon>Embryophyta</taxon>
        <taxon>Tracheophyta</taxon>
        <taxon>Spermatophyta</taxon>
        <taxon>Magnoliopsida</taxon>
        <taxon>Ranunculales</taxon>
        <taxon>Ranunculaceae</taxon>
        <taxon>Coptidoideae</taxon>
        <taxon>Coptis</taxon>
    </lineage>
</organism>
<dbReference type="Gene3D" id="3.30.420.40">
    <property type="match status" value="1"/>
</dbReference>
<keyword evidence="2" id="KW-0067">ATP-binding</keyword>
<dbReference type="PANTHER" id="PTHR45639:SF3">
    <property type="entry name" value="HYPOXIA UP-REGULATED PROTEIN 1"/>
    <property type="match status" value="1"/>
</dbReference>
<dbReference type="OrthoDB" id="3789372at2759"/>
<evidence type="ECO:0000256" key="1">
    <source>
        <dbReference type="ARBA" id="ARBA00022741"/>
    </source>
</evidence>
<dbReference type="FunFam" id="3.30.30.30:FF:000003">
    <property type="entry name" value="Heat shock protein 9"/>
    <property type="match status" value="1"/>
</dbReference>
<dbReference type="Gene3D" id="3.30.30.30">
    <property type="match status" value="1"/>
</dbReference>
<dbReference type="AlphaFoldDB" id="A0A835LGH0"/>
<dbReference type="PANTHER" id="PTHR45639">
    <property type="entry name" value="HSC70CB, ISOFORM G-RELATED"/>
    <property type="match status" value="1"/>
</dbReference>
<sequence>RVHIRCGDHHDQGFSSSSHRVARITCSNSKHYISIHIGNANTRIAIMEGASVKVIDNSPSLVAFNKVNETCNHFLGTTARSWALKDPTNAFFGIHRLICSKFDDPQMQKLMKMVPYDIVRAPNGDAWVKTSYGQFYSPSEFLEFIVTNAKKMVEAYIKMPLSRALFIMLFSW</sequence>
<evidence type="ECO:0000313" key="5">
    <source>
        <dbReference type="Proteomes" id="UP000631114"/>
    </source>
</evidence>
<keyword evidence="5" id="KW-1185">Reference proteome</keyword>
<keyword evidence="1" id="KW-0547">Nucleotide-binding</keyword>
<accession>A0A835LGH0</accession>
<keyword evidence="3" id="KW-0143">Chaperone</keyword>
<dbReference type="GO" id="GO:0030968">
    <property type="term" value="P:endoplasmic reticulum unfolded protein response"/>
    <property type="evidence" value="ECO:0007669"/>
    <property type="project" value="TreeGrafter"/>
</dbReference>
<dbReference type="Pfam" id="PF00012">
    <property type="entry name" value="HSP70"/>
    <property type="match status" value="1"/>
</dbReference>
<dbReference type="GO" id="GO:0034663">
    <property type="term" value="C:endoplasmic reticulum chaperone complex"/>
    <property type="evidence" value="ECO:0007669"/>
    <property type="project" value="TreeGrafter"/>
</dbReference>
<evidence type="ECO:0000256" key="2">
    <source>
        <dbReference type="ARBA" id="ARBA00022840"/>
    </source>
</evidence>
<protein>
    <submittedName>
        <fullName evidence="4">Uncharacterized protein</fullName>
    </submittedName>
</protein>
<evidence type="ECO:0000256" key="3">
    <source>
        <dbReference type="ARBA" id="ARBA00023186"/>
    </source>
</evidence>
<comment type="caution">
    <text evidence="4">The sequence shown here is derived from an EMBL/GenBank/DDBJ whole genome shotgun (WGS) entry which is preliminary data.</text>
</comment>
<feature type="non-terminal residue" evidence="4">
    <location>
        <position position="1"/>
    </location>
</feature>
<dbReference type="InterPro" id="IPR043129">
    <property type="entry name" value="ATPase_NBD"/>
</dbReference>
<name>A0A835LGH0_9MAGN</name>
<dbReference type="GO" id="GO:0005524">
    <property type="term" value="F:ATP binding"/>
    <property type="evidence" value="ECO:0007669"/>
    <property type="project" value="UniProtKB-KW"/>
</dbReference>
<dbReference type="EMBL" id="JADFTS010000008">
    <property type="protein sequence ID" value="KAF9591592.1"/>
    <property type="molecule type" value="Genomic_DNA"/>
</dbReference>
<dbReference type="Proteomes" id="UP000631114">
    <property type="component" value="Unassembled WGS sequence"/>
</dbReference>
<proteinExistence type="predicted"/>
<dbReference type="SUPFAM" id="SSF53067">
    <property type="entry name" value="Actin-like ATPase domain"/>
    <property type="match status" value="1"/>
</dbReference>
<gene>
    <name evidence="4" type="ORF">IFM89_004821</name>
</gene>
<reference evidence="4 5" key="1">
    <citation type="submission" date="2020-10" db="EMBL/GenBank/DDBJ databases">
        <title>The Coptis chinensis genome and diversification of protoberbering-type alkaloids.</title>
        <authorList>
            <person name="Wang B."/>
            <person name="Shu S."/>
            <person name="Song C."/>
            <person name="Liu Y."/>
        </authorList>
    </citation>
    <scope>NUCLEOTIDE SEQUENCE [LARGE SCALE GENOMIC DNA]</scope>
    <source>
        <strain evidence="4">HL-2020</strain>
        <tissue evidence="4">Leaf</tissue>
    </source>
</reference>